<dbReference type="PANTHER" id="PTHR43004">
    <property type="entry name" value="TRK SYSTEM POTASSIUM UPTAKE PROTEIN"/>
    <property type="match status" value="1"/>
</dbReference>
<dbReference type="Gene3D" id="3.40.30.120">
    <property type="match status" value="1"/>
</dbReference>
<dbReference type="InterPro" id="IPR036188">
    <property type="entry name" value="FAD/NAD-bd_sf"/>
</dbReference>
<dbReference type="eggNOG" id="COG0654">
    <property type="taxonomic scope" value="Bacteria"/>
</dbReference>
<dbReference type="InterPro" id="IPR050641">
    <property type="entry name" value="RIFMO-like"/>
</dbReference>
<comment type="caution">
    <text evidence="5">The sequence shown here is derived from an EMBL/GenBank/DDBJ whole genome shotgun (WGS) entry which is preliminary data.</text>
</comment>
<accession>T0J1P4</accession>
<dbReference type="STRING" id="1346791.M529_18435"/>
<dbReference type="OrthoDB" id="9791689at2"/>
<reference evidence="5 6" key="1">
    <citation type="journal article" date="2013" name="Genome Announc.">
        <title>Draft Genome Sequence of Sphingobium ummariense Strain RL-3, a Hexachlorocyclohexane-Degrading Bacterium.</title>
        <authorList>
            <person name="Kohli P."/>
            <person name="Dua A."/>
            <person name="Sangwan N."/>
            <person name="Oldach P."/>
            <person name="Khurana J.P."/>
            <person name="Lal R."/>
        </authorList>
    </citation>
    <scope>NUCLEOTIDE SEQUENCE [LARGE SCALE GENOMIC DNA]</scope>
    <source>
        <strain evidence="5 6">RL-3</strain>
    </source>
</reference>
<dbReference type="GO" id="GO:0016709">
    <property type="term" value="F:oxidoreductase activity, acting on paired donors, with incorporation or reduction of molecular oxygen, NAD(P)H as one donor, and incorporation of one atom of oxygen"/>
    <property type="evidence" value="ECO:0007669"/>
    <property type="project" value="UniProtKB-ARBA"/>
</dbReference>
<dbReference type="Pfam" id="PF01494">
    <property type="entry name" value="FAD_binding_3"/>
    <property type="match status" value="1"/>
</dbReference>
<evidence type="ECO:0000256" key="2">
    <source>
        <dbReference type="ARBA" id="ARBA00022630"/>
    </source>
</evidence>
<dbReference type="Proteomes" id="UP000015523">
    <property type="component" value="Unassembled WGS sequence"/>
</dbReference>
<evidence type="ECO:0000313" key="5">
    <source>
        <dbReference type="EMBL" id="EQB30722.1"/>
    </source>
</evidence>
<dbReference type="Pfam" id="PF21274">
    <property type="entry name" value="Rng_hyd_C"/>
    <property type="match status" value="1"/>
</dbReference>
<name>T0J1P4_9SPHN</name>
<protein>
    <recommendedName>
        <fullName evidence="4">FAD-binding domain-containing protein</fullName>
    </recommendedName>
</protein>
<dbReference type="PATRIC" id="fig|1346791.3.peg.3557"/>
<dbReference type="PRINTS" id="PR00420">
    <property type="entry name" value="RNGMNOXGNASE"/>
</dbReference>
<dbReference type="EMBL" id="AUWY01000118">
    <property type="protein sequence ID" value="EQB30722.1"/>
    <property type="molecule type" value="Genomic_DNA"/>
</dbReference>
<dbReference type="Gene3D" id="3.30.9.10">
    <property type="entry name" value="D-Amino Acid Oxidase, subunit A, domain 2"/>
    <property type="match status" value="1"/>
</dbReference>
<organism evidence="5 6">
    <name type="scientific">Sphingobium ummariense RL-3</name>
    <dbReference type="NCBI Taxonomy" id="1346791"/>
    <lineage>
        <taxon>Bacteria</taxon>
        <taxon>Pseudomonadati</taxon>
        <taxon>Pseudomonadota</taxon>
        <taxon>Alphaproteobacteria</taxon>
        <taxon>Sphingomonadales</taxon>
        <taxon>Sphingomonadaceae</taxon>
        <taxon>Sphingobium</taxon>
    </lineage>
</organism>
<keyword evidence="2" id="KW-0285">Flavoprotein</keyword>
<evidence type="ECO:0000256" key="1">
    <source>
        <dbReference type="ARBA" id="ARBA00001974"/>
    </source>
</evidence>
<gene>
    <name evidence="5" type="ORF">M529_18435</name>
</gene>
<dbReference type="Gene3D" id="3.50.50.60">
    <property type="entry name" value="FAD/NAD(P)-binding domain"/>
    <property type="match status" value="1"/>
</dbReference>
<evidence type="ECO:0000256" key="3">
    <source>
        <dbReference type="ARBA" id="ARBA00022827"/>
    </source>
</evidence>
<evidence type="ECO:0000313" key="6">
    <source>
        <dbReference type="Proteomes" id="UP000015523"/>
    </source>
</evidence>
<dbReference type="SUPFAM" id="SSF51905">
    <property type="entry name" value="FAD/NAD(P)-binding domain"/>
    <property type="match status" value="1"/>
</dbReference>
<sequence>MGAEFLDLLIVGAGPSGLLASSIASALGLSHQVIEKRSSLHTEPSAHVLKTHTMEVYRRIGVADEIFRLCTPPELQTCIVWCESIGGLTYGRLDLTNRRGKVPRFMNISPVHSANLPQSVVEPLLHERAKVLAGHDPVSFGAAFEDFTQDAEGVTVTVSQQSGRRQLRARYLIGADGAASAVRRQAGLRMDGPQALAHFLAIHIKSDMMPFLAQDPALIFFIRSAGLEGFFIVHQPVGSQVFMMRFDPDSAPFETFDEARCRSIMEEVFGRPHVFSIAAIDRWAMSAQVASGYRNGRAFLVGDAGHRFPPTGGLGLNTGVEDVENLIWKLGAVLRGEAGETLLDSYEMECRPTAVRNTNQSVLNHSRMSEVDHSIGFDGGPTPFQAILEQLKADPDDARFAKIQAAINGQMPHFSFLKLEVAASPKEGAFLRAGRAIPQPVPENEGYQPSFTPGSHLPHFWVTAECASLDTLAYDRLTLFVPRDLQEVWRAAVGALPVDWMAVKIVPLDAEMRSPLTSVGDFWGGTPFAMLVRPDGRIAWVEPDEPGDRDVELARAVAEITGRQSEGTSAL</sequence>
<keyword evidence="3" id="KW-0274">FAD</keyword>
<dbReference type="GO" id="GO:0071949">
    <property type="term" value="F:FAD binding"/>
    <property type="evidence" value="ECO:0007669"/>
    <property type="project" value="InterPro"/>
</dbReference>
<evidence type="ECO:0000259" key="4">
    <source>
        <dbReference type="Pfam" id="PF01494"/>
    </source>
</evidence>
<feature type="domain" description="FAD-binding" evidence="4">
    <location>
        <begin position="7"/>
        <end position="360"/>
    </location>
</feature>
<dbReference type="AlphaFoldDB" id="T0J1P4"/>
<proteinExistence type="predicted"/>
<dbReference type="PANTHER" id="PTHR43004:SF19">
    <property type="entry name" value="BINDING MONOOXYGENASE, PUTATIVE (JCVI)-RELATED"/>
    <property type="match status" value="1"/>
</dbReference>
<keyword evidence="6" id="KW-1185">Reference proteome</keyword>
<dbReference type="InterPro" id="IPR002938">
    <property type="entry name" value="FAD-bd"/>
</dbReference>
<dbReference type="RefSeq" id="WP_021319306.1">
    <property type="nucleotide sequence ID" value="NZ_AUWY01000118.1"/>
</dbReference>
<comment type="cofactor">
    <cofactor evidence="1">
        <name>FAD</name>
        <dbReference type="ChEBI" id="CHEBI:57692"/>
    </cofactor>
</comment>